<dbReference type="Proteomes" id="UP001497644">
    <property type="component" value="Chromosome 3"/>
</dbReference>
<name>A0AAV2NRM4_9HYME</name>
<gene>
    <name evidence="1" type="ORF">LPLAT_LOCUS7885</name>
</gene>
<reference evidence="1" key="1">
    <citation type="submission" date="2024-04" db="EMBL/GenBank/DDBJ databases">
        <authorList>
            <consortium name="Molecular Ecology Group"/>
        </authorList>
    </citation>
    <scope>NUCLEOTIDE SEQUENCE</scope>
</reference>
<protein>
    <submittedName>
        <fullName evidence="1">Uncharacterized protein</fullName>
    </submittedName>
</protein>
<evidence type="ECO:0000313" key="1">
    <source>
        <dbReference type="EMBL" id="CAL1681982.1"/>
    </source>
</evidence>
<sequence>MNFLNLSMSKEEIGRGTTFRGFPDTRNLQYWNCKPRHCPGTRSSCQIKTDKGLTISKRPQPPPATFSAASGMRRSIEADGSIPDSIVSGVPL</sequence>
<evidence type="ECO:0000313" key="2">
    <source>
        <dbReference type="Proteomes" id="UP001497644"/>
    </source>
</evidence>
<accession>A0AAV2NRM4</accession>
<dbReference type="EMBL" id="OZ034826">
    <property type="protein sequence ID" value="CAL1681982.1"/>
    <property type="molecule type" value="Genomic_DNA"/>
</dbReference>
<proteinExistence type="predicted"/>
<organism evidence="1 2">
    <name type="scientific">Lasius platythorax</name>
    <dbReference type="NCBI Taxonomy" id="488582"/>
    <lineage>
        <taxon>Eukaryota</taxon>
        <taxon>Metazoa</taxon>
        <taxon>Ecdysozoa</taxon>
        <taxon>Arthropoda</taxon>
        <taxon>Hexapoda</taxon>
        <taxon>Insecta</taxon>
        <taxon>Pterygota</taxon>
        <taxon>Neoptera</taxon>
        <taxon>Endopterygota</taxon>
        <taxon>Hymenoptera</taxon>
        <taxon>Apocrita</taxon>
        <taxon>Aculeata</taxon>
        <taxon>Formicoidea</taxon>
        <taxon>Formicidae</taxon>
        <taxon>Formicinae</taxon>
        <taxon>Lasius</taxon>
        <taxon>Lasius</taxon>
    </lineage>
</organism>
<keyword evidence="2" id="KW-1185">Reference proteome</keyword>
<dbReference type="AlphaFoldDB" id="A0AAV2NRM4"/>